<feature type="domain" description="PD-(D/E)XK nuclease-like" evidence="2">
    <location>
        <begin position="167"/>
        <end position="415"/>
    </location>
</feature>
<feature type="compositionally biased region" description="Low complexity" evidence="1">
    <location>
        <begin position="90"/>
        <end position="111"/>
    </location>
</feature>
<dbReference type="InterPro" id="IPR046797">
    <property type="entry name" value="PDDEXK_12"/>
</dbReference>
<accession>A0A1B8A3N5</accession>
<keyword evidence="4" id="KW-1185">Reference proteome</keyword>
<evidence type="ECO:0000313" key="4">
    <source>
        <dbReference type="Proteomes" id="UP000091967"/>
    </source>
</evidence>
<dbReference type="AlphaFoldDB" id="A0A1B8A3N5"/>
<gene>
    <name evidence="3" type="ORF">FPOA_14092</name>
</gene>
<evidence type="ECO:0000259" key="2">
    <source>
        <dbReference type="Pfam" id="PF20516"/>
    </source>
</evidence>
<dbReference type="STRING" id="36050.A0A1B8A3N5"/>
<name>A0A1B8A3N5_FUSPO</name>
<dbReference type="Pfam" id="PF20516">
    <property type="entry name" value="PDDEXK_12"/>
    <property type="match status" value="1"/>
</dbReference>
<evidence type="ECO:0000256" key="1">
    <source>
        <dbReference type="SAM" id="MobiDB-lite"/>
    </source>
</evidence>
<sequence length="432" mass="48876">MGSCNILTWLGTIPSHGTSISEPKAKRLKTNHEPSPGRLATPPHDTMSSPTKRPRSVSDDGSDGLSQSFVEDDMTPKAPKRRGRLYHEISSASETSSRSRNSSRSKVSSPSKQQRNAAGEETGYRVISIERYEDLQPESLKEMRRVLEDIDYGIGIIPANRKDEFQRSRFPEAAFFDAPLATNLPSGIAWRWPDMLWVDDLFDRAAEYLEENEAEAGWNIGIHAPILEWIFRKDKPQPRFLDYISCTSTQISTMFKPTKSKSKLVDFCIYMQPGRDSPEQAAIDNMRYRDRPSRSINHVDSGLLNKHPIAISIETKREGEDYTNAINQMATWHSAQLRSLCYVSPGITRTLSHIELLPGIIVQGHDWNFVATIQCDGKAFTFHKLPIGTTRTRQGIFKVLLALQYLEHWVQTKYWSAFNTDILGMGDIVAVS</sequence>
<evidence type="ECO:0000313" key="3">
    <source>
        <dbReference type="EMBL" id="OBS15078.1"/>
    </source>
</evidence>
<dbReference type="Proteomes" id="UP000091967">
    <property type="component" value="Unassembled WGS sequence"/>
</dbReference>
<dbReference type="OMA" id="EEICAFR"/>
<organism evidence="3 4">
    <name type="scientific">Fusarium poae</name>
    <dbReference type="NCBI Taxonomy" id="36050"/>
    <lineage>
        <taxon>Eukaryota</taxon>
        <taxon>Fungi</taxon>
        <taxon>Dikarya</taxon>
        <taxon>Ascomycota</taxon>
        <taxon>Pezizomycotina</taxon>
        <taxon>Sordariomycetes</taxon>
        <taxon>Hypocreomycetidae</taxon>
        <taxon>Hypocreales</taxon>
        <taxon>Nectriaceae</taxon>
        <taxon>Fusarium</taxon>
    </lineage>
</organism>
<reference evidence="3 4" key="1">
    <citation type="submission" date="2016-06" db="EMBL/GenBank/DDBJ databases">
        <title>Living apart together: crosstalk between the core and supernumerary genomes in a fungal plant pathogen.</title>
        <authorList>
            <person name="Vanheule A."/>
            <person name="Audenaert K."/>
            <person name="Warris S."/>
            <person name="Van De Geest H."/>
            <person name="Schijlen E."/>
            <person name="Hofte M."/>
            <person name="De Saeger S."/>
            <person name="Haesaert G."/>
            <person name="Waalwijk C."/>
            <person name="Van Der Lee T."/>
        </authorList>
    </citation>
    <scope>NUCLEOTIDE SEQUENCE [LARGE SCALE GENOMIC DNA]</scope>
    <source>
        <strain evidence="3 4">2516</strain>
    </source>
</reference>
<protein>
    <recommendedName>
        <fullName evidence="2">PD-(D/E)XK nuclease-like domain-containing protein</fullName>
    </recommendedName>
</protein>
<comment type="caution">
    <text evidence="3">The sequence shown here is derived from an EMBL/GenBank/DDBJ whole genome shotgun (WGS) entry which is preliminary data.</text>
</comment>
<dbReference type="EMBL" id="LYXU01000176">
    <property type="protein sequence ID" value="OBS15078.1"/>
    <property type="molecule type" value="Genomic_DNA"/>
</dbReference>
<feature type="region of interest" description="Disordered" evidence="1">
    <location>
        <begin position="11"/>
        <end position="122"/>
    </location>
</feature>
<proteinExistence type="predicted"/>